<dbReference type="AlphaFoldDB" id="A0A0N5A9F7"/>
<dbReference type="STRING" id="451379.A0A0N5A9F7"/>
<name>A0A0N5A9F7_9BILA</name>
<evidence type="ECO:0000313" key="2">
    <source>
        <dbReference type="Proteomes" id="UP000046393"/>
    </source>
</evidence>
<proteinExistence type="predicted"/>
<accession>A0A0N5A9F7</accession>
<dbReference type="WBParaSite" id="SMUV_0000073201-mRNA-1">
    <property type="protein sequence ID" value="SMUV_0000073201-mRNA-1"/>
    <property type="gene ID" value="SMUV_0000073201"/>
</dbReference>
<feature type="compositionally biased region" description="Low complexity" evidence="1">
    <location>
        <begin position="117"/>
        <end position="145"/>
    </location>
</feature>
<organism evidence="2 3">
    <name type="scientific">Syphacia muris</name>
    <dbReference type="NCBI Taxonomy" id="451379"/>
    <lineage>
        <taxon>Eukaryota</taxon>
        <taxon>Metazoa</taxon>
        <taxon>Ecdysozoa</taxon>
        <taxon>Nematoda</taxon>
        <taxon>Chromadorea</taxon>
        <taxon>Rhabditida</taxon>
        <taxon>Spirurina</taxon>
        <taxon>Oxyuridomorpha</taxon>
        <taxon>Oxyuroidea</taxon>
        <taxon>Oxyuridae</taxon>
        <taxon>Syphacia</taxon>
    </lineage>
</organism>
<sequence>MAVTKVHFKFIGDSFNCRFSLPNHDLLTSLKRKLVSLGFLEGTENLYWVDVDNDLVLLDGEASLQNAVAVNAGRNVCVVSSAEGLSSSTFGLGDKSRKSRQNHVAGRRHRHPRHRSTSTISISSDSSSSSTSSSSSSSSTSSSSSALSMDKNWRKKMCKKWVKKCHGKRFGKMYKHLAFKAMKPHYRHMLQKRHRSHSCPPMGRSDNSLCPRDGADFPFCGPYYWWKGFQRSLDHRNPKPSCHGRFNFLPPPPFMCPPGFGHPHNHRGDSYFMRNWGGLRFGDELENFGRPHNFPWQLPSPSPCPPTDFQPPAMPHFPPPFAPSDFHFGHHSSHHKH</sequence>
<keyword evidence="2" id="KW-1185">Reference proteome</keyword>
<evidence type="ECO:0000313" key="3">
    <source>
        <dbReference type="WBParaSite" id="SMUV_0000073201-mRNA-1"/>
    </source>
</evidence>
<dbReference type="Proteomes" id="UP000046393">
    <property type="component" value="Unplaced"/>
</dbReference>
<feature type="compositionally biased region" description="Basic residues" evidence="1">
    <location>
        <begin position="97"/>
        <end position="116"/>
    </location>
</feature>
<evidence type="ECO:0000256" key="1">
    <source>
        <dbReference type="SAM" id="MobiDB-lite"/>
    </source>
</evidence>
<reference evidence="3" key="1">
    <citation type="submission" date="2017-02" db="UniProtKB">
        <authorList>
            <consortium name="WormBaseParasite"/>
        </authorList>
    </citation>
    <scope>IDENTIFICATION</scope>
</reference>
<protein>
    <submittedName>
        <fullName evidence="3">PB1 domain-containing protein</fullName>
    </submittedName>
</protein>
<feature type="region of interest" description="Disordered" evidence="1">
    <location>
        <begin position="90"/>
        <end position="146"/>
    </location>
</feature>